<sequence length="161" mass="16730">MTISVGDKIPSATLMTMTENGPEPVHTDEYFAGRSVALFSVPGAFTPTCSAKHLPGFIESADDLKAKGVDEIACLAVNDAFVMGAWGKGAGADGKVTMLADGNGSFSEALGLTMDASKFGMGKRGQRFSVLVKDGVVSELNIEEPGAFRVSSAEHLLSQLA</sequence>
<evidence type="ECO:0000256" key="3">
    <source>
        <dbReference type="ARBA" id="ARBA00023002"/>
    </source>
</evidence>
<dbReference type="CDD" id="cd03013">
    <property type="entry name" value="PRX5_like"/>
    <property type="match status" value="1"/>
</dbReference>
<comment type="function">
    <text evidence="6">Thiol-specific peroxidase that catalyzes the reduction of hydrogen peroxide and organic hydroperoxides to water and alcohols, respectively. Plays a role in cell protection against oxidative stress by detoxifying peroxides.</text>
</comment>
<dbReference type="Proteomes" id="UP000566324">
    <property type="component" value="Unassembled WGS sequence"/>
</dbReference>
<name>A0A7W7B1B9_9SPHN</name>
<dbReference type="GO" id="GO:0034599">
    <property type="term" value="P:cellular response to oxidative stress"/>
    <property type="evidence" value="ECO:0007669"/>
    <property type="project" value="InterPro"/>
</dbReference>
<evidence type="ECO:0000259" key="7">
    <source>
        <dbReference type="PROSITE" id="PS51352"/>
    </source>
</evidence>
<dbReference type="InterPro" id="IPR037944">
    <property type="entry name" value="PRX5-like"/>
</dbReference>
<organism evidence="8 9">
    <name type="scientific">Sphingosinicella soli</name>
    <dbReference type="NCBI Taxonomy" id="333708"/>
    <lineage>
        <taxon>Bacteria</taxon>
        <taxon>Pseudomonadati</taxon>
        <taxon>Pseudomonadota</taxon>
        <taxon>Alphaproteobacteria</taxon>
        <taxon>Sphingomonadales</taxon>
        <taxon>Sphingosinicellaceae</taxon>
        <taxon>Sphingosinicella</taxon>
    </lineage>
</organism>
<keyword evidence="2 6" id="KW-0049">Antioxidant</keyword>
<dbReference type="PANTHER" id="PTHR10430:SF16">
    <property type="entry name" value="PEROXIREDOXIN-5, MITOCHONDRIAL"/>
    <property type="match status" value="1"/>
</dbReference>
<dbReference type="SUPFAM" id="SSF52833">
    <property type="entry name" value="Thioredoxin-like"/>
    <property type="match status" value="1"/>
</dbReference>
<evidence type="ECO:0000256" key="4">
    <source>
        <dbReference type="ARBA" id="ARBA00023284"/>
    </source>
</evidence>
<dbReference type="EMBL" id="JACHNZ010000018">
    <property type="protein sequence ID" value="MBB4632191.1"/>
    <property type="molecule type" value="Genomic_DNA"/>
</dbReference>
<gene>
    <name evidence="8" type="ORF">GGQ98_001810</name>
</gene>
<dbReference type="InterPro" id="IPR013766">
    <property type="entry name" value="Thioredoxin_domain"/>
</dbReference>
<dbReference type="Gene3D" id="3.40.30.10">
    <property type="entry name" value="Glutaredoxin"/>
    <property type="match status" value="1"/>
</dbReference>
<dbReference type="GO" id="GO:0045454">
    <property type="term" value="P:cell redox homeostasis"/>
    <property type="evidence" value="ECO:0007669"/>
    <property type="project" value="TreeGrafter"/>
</dbReference>
<protein>
    <recommendedName>
        <fullName evidence="6">Glutathione-dependent peroxiredoxin</fullName>
        <ecNumber evidence="6">1.11.1.27</ecNumber>
    </recommendedName>
</protein>
<accession>A0A7W7B1B9</accession>
<dbReference type="GO" id="GO:0005737">
    <property type="term" value="C:cytoplasm"/>
    <property type="evidence" value="ECO:0007669"/>
    <property type="project" value="TreeGrafter"/>
</dbReference>
<evidence type="ECO:0000313" key="9">
    <source>
        <dbReference type="Proteomes" id="UP000566324"/>
    </source>
</evidence>
<reference evidence="8 9" key="1">
    <citation type="submission" date="2020-08" db="EMBL/GenBank/DDBJ databases">
        <title>Genomic Encyclopedia of Type Strains, Phase IV (KMG-IV): sequencing the most valuable type-strain genomes for metagenomic binning, comparative biology and taxonomic classification.</title>
        <authorList>
            <person name="Goeker M."/>
        </authorList>
    </citation>
    <scope>NUCLEOTIDE SEQUENCE [LARGE SCALE GENOMIC DNA]</scope>
    <source>
        <strain evidence="8 9">DSM 17328</strain>
    </source>
</reference>
<comment type="catalytic activity">
    <reaction evidence="6">
        <text>a hydroperoxide + 2 glutathione = an alcohol + glutathione disulfide + H2O</text>
        <dbReference type="Rhea" id="RHEA:62632"/>
        <dbReference type="ChEBI" id="CHEBI:15377"/>
        <dbReference type="ChEBI" id="CHEBI:30879"/>
        <dbReference type="ChEBI" id="CHEBI:35924"/>
        <dbReference type="ChEBI" id="CHEBI:57925"/>
        <dbReference type="ChEBI" id="CHEBI:58297"/>
        <dbReference type="EC" id="1.11.1.27"/>
    </reaction>
</comment>
<evidence type="ECO:0000256" key="5">
    <source>
        <dbReference type="PIRSR" id="PIRSR637944-1"/>
    </source>
</evidence>
<evidence type="ECO:0000256" key="2">
    <source>
        <dbReference type="ARBA" id="ARBA00022862"/>
    </source>
</evidence>
<dbReference type="GO" id="GO:0008379">
    <property type="term" value="F:thioredoxin peroxidase activity"/>
    <property type="evidence" value="ECO:0007669"/>
    <property type="project" value="InterPro"/>
</dbReference>
<evidence type="ECO:0000256" key="6">
    <source>
        <dbReference type="RuleBase" id="RU366011"/>
    </source>
</evidence>
<feature type="active site" description="Cysteine sulfenic acid (-SOH) intermediate" evidence="5">
    <location>
        <position position="49"/>
    </location>
</feature>
<evidence type="ECO:0000256" key="1">
    <source>
        <dbReference type="ARBA" id="ARBA00022559"/>
    </source>
</evidence>
<dbReference type="Pfam" id="PF08534">
    <property type="entry name" value="Redoxin"/>
    <property type="match status" value="1"/>
</dbReference>
<proteinExistence type="inferred from homology"/>
<comment type="similarity">
    <text evidence="6">Belongs to the peroxiredoxin family. Prx5 subfamily.</text>
</comment>
<dbReference type="EC" id="1.11.1.27" evidence="6"/>
<dbReference type="InterPro" id="IPR013740">
    <property type="entry name" value="Redoxin"/>
</dbReference>
<dbReference type="PANTHER" id="PTHR10430">
    <property type="entry name" value="PEROXIREDOXIN"/>
    <property type="match status" value="1"/>
</dbReference>
<feature type="domain" description="Thioredoxin" evidence="7">
    <location>
        <begin position="3"/>
        <end position="161"/>
    </location>
</feature>
<dbReference type="FunFam" id="3.40.30.10:FF:000020">
    <property type="entry name" value="Peroxiredoxin"/>
    <property type="match status" value="1"/>
</dbReference>
<keyword evidence="1 6" id="KW-0575">Peroxidase</keyword>
<dbReference type="InterPro" id="IPR036249">
    <property type="entry name" value="Thioredoxin-like_sf"/>
</dbReference>
<dbReference type="GO" id="GO:0042744">
    <property type="term" value="P:hydrogen peroxide catabolic process"/>
    <property type="evidence" value="ECO:0007669"/>
    <property type="project" value="TreeGrafter"/>
</dbReference>
<keyword evidence="4 6" id="KW-0676">Redox-active center</keyword>
<evidence type="ECO:0000313" key="8">
    <source>
        <dbReference type="EMBL" id="MBB4632191.1"/>
    </source>
</evidence>
<dbReference type="RefSeq" id="WP_243451790.1">
    <property type="nucleotide sequence ID" value="NZ_JACHNZ010000018.1"/>
</dbReference>
<keyword evidence="9" id="KW-1185">Reference proteome</keyword>
<dbReference type="PROSITE" id="PS51352">
    <property type="entry name" value="THIOREDOXIN_2"/>
    <property type="match status" value="1"/>
</dbReference>
<dbReference type="AlphaFoldDB" id="A0A7W7B1B9"/>
<comment type="caution">
    <text evidence="8">The sequence shown here is derived from an EMBL/GenBank/DDBJ whole genome shotgun (WGS) entry which is preliminary data.</text>
</comment>
<keyword evidence="3 6" id="KW-0560">Oxidoreductase</keyword>